<sequence length="162" mass="17968">MATAIASASPLFLREPEIRRGIELMYFAQSTLARTTETRLAAIGLGRAHHRAIYFIARHPDLTVSALLGLLGITKQSLGRVLNELVDRAMVETRVGERDRRQRLLRLTPEGAALETELFETVRQHWAAAYARAGQQSVTGFWSVLEGMIGENDLARLSGLRG</sequence>
<reference evidence="2 3" key="1">
    <citation type="journal article" date="2019" name="Environ. Microbiol.">
        <title>Species interactions and distinct microbial communities in high Arctic permafrost affected cryosols are associated with the CH4 and CO2 gas fluxes.</title>
        <authorList>
            <person name="Altshuler I."/>
            <person name="Hamel J."/>
            <person name="Turney S."/>
            <person name="Magnuson E."/>
            <person name="Levesque R."/>
            <person name="Greer C."/>
            <person name="Whyte L.G."/>
        </authorList>
    </citation>
    <scope>NUCLEOTIDE SEQUENCE [LARGE SCALE GENOMIC DNA]</scope>
    <source>
        <strain evidence="2 3">E6.1</strain>
    </source>
</reference>
<dbReference type="PANTHER" id="PTHR33164">
    <property type="entry name" value="TRANSCRIPTIONAL REGULATOR, MARR FAMILY"/>
    <property type="match status" value="1"/>
</dbReference>
<dbReference type="Proteomes" id="UP000319931">
    <property type="component" value="Unassembled WGS sequence"/>
</dbReference>
<organism evidence="2 3">
    <name type="scientific">Sphingomonas glacialis</name>
    <dbReference type="NCBI Taxonomy" id="658225"/>
    <lineage>
        <taxon>Bacteria</taxon>
        <taxon>Pseudomonadati</taxon>
        <taxon>Pseudomonadota</taxon>
        <taxon>Alphaproteobacteria</taxon>
        <taxon>Sphingomonadales</taxon>
        <taxon>Sphingomonadaceae</taxon>
        <taxon>Sphingomonas</taxon>
    </lineage>
</organism>
<dbReference type="InterPro" id="IPR036390">
    <property type="entry name" value="WH_DNA-bd_sf"/>
</dbReference>
<dbReference type="InterPro" id="IPR036388">
    <property type="entry name" value="WH-like_DNA-bd_sf"/>
</dbReference>
<comment type="caution">
    <text evidence="2">The sequence shown here is derived from an EMBL/GenBank/DDBJ whole genome shotgun (WGS) entry which is preliminary data.</text>
</comment>
<protein>
    <submittedName>
        <fullName evidence="2">MarR family transcriptional regulator</fullName>
    </submittedName>
</protein>
<evidence type="ECO:0000313" key="2">
    <source>
        <dbReference type="EMBL" id="TPG47020.1"/>
    </source>
</evidence>
<accession>A0A502FCA4</accession>
<evidence type="ECO:0000313" key="3">
    <source>
        <dbReference type="Proteomes" id="UP000319931"/>
    </source>
</evidence>
<dbReference type="GO" id="GO:0006950">
    <property type="term" value="P:response to stress"/>
    <property type="evidence" value="ECO:0007669"/>
    <property type="project" value="TreeGrafter"/>
</dbReference>
<dbReference type="RefSeq" id="WP_140852604.1">
    <property type="nucleotide sequence ID" value="NZ_RCZC01000012.1"/>
</dbReference>
<proteinExistence type="predicted"/>
<feature type="domain" description="HTH marR-type" evidence="1">
    <location>
        <begin position="15"/>
        <end position="150"/>
    </location>
</feature>
<evidence type="ECO:0000259" key="1">
    <source>
        <dbReference type="PROSITE" id="PS50995"/>
    </source>
</evidence>
<dbReference type="PANTHER" id="PTHR33164:SF44">
    <property type="entry name" value="TRANSCRIPTIONAL REGULATORY PROTEIN"/>
    <property type="match status" value="1"/>
</dbReference>
<dbReference type="SUPFAM" id="SSF46785">
    <property type="entry name" value="Winged helix' DNA-binding domain"/>
    <property type="match status" value="1"/>
</dbReference>
<name>A0A502FCA4_9SPHN</name>
<dbReference type="GO" id="GO:0003700">
    <property type="term" value="F:DNA-binding transcription factor activity"/>
    <property type="evidence" value="ECO:0007669"/>
    <property type="project" value="InterPro"/>
</dbReference>
<gene>
    <name evidence="2" type="ORF">EAH76_22975</name>
</gene>
<dbReference type="Gene3D" id="1.10.10.10">
    <property type="entry name" value="Winged helix-like DNA-binding domain superfamily/Winged helix DNA-binding domain"/>
    <property type="match status" value="1"/>
</dbReference>
<dbReference type="InterPro" id="IPR039422">
    <property type="entry name" value="MarR/SlyA-like"/>
</dbReference>
<keyword evidence="3" id="KW-1185">Reference proteome</keyword>
<dbReference type="SMART" id="SM00347">
    <property type="entry name" value="HTH_MARR"/>
    <property type="match status" value="1"/>
</dbReference>
<dbReference type="InterPro" id="IPR000835">
    <property type="entry name" value="HTH_MarR-typ"/>
</dbReference>
<dbReference type="OrthoDB" id="9799368at2"/>
<dbReference type="AlphaFoldDB" id="A0A502FCA4"/>
<dbReference type="PROSITE" id="PS50995">
    <property type="entry name" value="HTH_MARR_2"/>
    <property type="match status" value="1"/>
</dbReference>
<dbReference type="EMBL" id="RCZC01000012">
    <property type="protein sequence ID" value="TPG47020.1"/>
    <property type="molecule type" value="Genomic_DNA"/>
</dbReference>
<dbReference type="Pfam" id="PF12802">
    <property type="entry name" value="MarR_2"/>
    <property type="match status" value="1"/>
</dbReference>